<dbReference type="InterPro" id="IPR013083">
    <property type="entry name" value="Znf_RING/FYVE/PHD"/>
</dbReference>
<keyword evidence="2" id="KW-0879">Wnt signaling pathway</keyword>
<proteinExistence type="evidence at transcript level"/>
<dbReference type="GO" id="GO:0005634">
    <property type="term" value="C:nucleus"/>
    <property type="evidence" value="ECO:0007669"/>
    <property type="project" value="UniProtKB-SubCell"/>
</dbReference>
<dbReference type="InterPro" id="IPR001965">
    <property type="entry name" value="Znf_PHD"/>
</dbReference>
<evidence type="ECO:0000256" key="2">
    <source>
        <dbReference type="ARBA" id="ARBA00022687"/>
    </source>
</evidence>
<evidence type="ECO:0000256" key="4">
    <source>
        <dbReference type="ARBA" id="ARBA00022771"/>
    </source>
</evidence>
<comment type="subcellular location">
    <subcellularLocation>
        <location evidence="1">Nucleus</location>
    </subcellularLocation>
</comment>
<dbReference type="FunFam" id="3.30.40.10:FF:000107">
    <property type="entry name" value="pygopus homolog 1"/>
    <property type="match status" value="1"/>
</dbReference>
<comment type="function">
    <text evidence="7">Involved in signal transduction through the Wnt pathway.</text>
</comment>
<feature type="compositionally biased region" description="Low complexity" evidence="9">
    <location>
        <begin position="217"/>
        <end position="232"/>
    </location>
</feature>
<protein>
    <submittedName>
        <fullName evidence="11">Pygopus homolog 2-like</fullName>
    </submittedName>
</protein>
<accession>A0A6F9DQT2</accession>
<evidence type="ECO:0000256" key="6">
    <source>
        <dbReference type="ARBA" id="ARBA00023242"/>
    </source>
</evidence>
<keyword evidence="5" id="KW-0862">Zinc</keyword>
<evidence type="ECO:0000313" key="11">
    <source>
        <dbReference type="EMBL" id="CAB3265336.1"/>
    </source>
</evidence>
<name>A0A6F9DQT2_9ASCI</name>
<gene>
    <name evidence="11" type="primary">Pygo2</name>
</gene>
<keyword evidence="3" id="KW-0479">Metal-binding</keyword>
<evidence type="ECO:0000259" key="10">
    <source>
        <dbReference type="PROSITE" id="PS50016"/>
    </source>
</evidence>
<dbReference type="InterPro" id="IPR019787">
    <property type="entry name" value="Znf_PHD-finger"/>
</dbReference>
<dbReference type="PANTHER" id="PTHR23194:SF16">
    <property type="entry name" value="PROTEIN PYGOPUS"/>
    <property type="match status" value="1"/>
</dbReference>
<keyword evidence="6" id="KW-0539">Nucleus</keyword>
<feature type="compositionally biased region" description="Basic and acidic residues" evidence="9">
    <location>
        <begin position="253"/>
        <end position="274"/>
    </location>
</feature>
<evidence type="ECO:0000256" key="5">
    <source>
        <dbReference type="ARBA" id="ARBA00022833"/>
    </source>
</evidence>
<evidence type="ECO:0000256" key="8">
    <source>
        <dbReference type="PROSITE-ProRule" id="PRU00146"/>
    </source>
</evidence>
<keyword evidence="4 8" id="KW-0863">Zinc-finger</keyword>
<evidence type="ECO:0000256" key="3">
    <source>
        <dbReference type="ARBA" id="ARBA00022723"/>
    </source>
</evidence>
<feature type="region of interest" description="Disordered" evidence="9">
    <location>
        <begin position="210"/>
        <end position="280"/>
    </location>
</feature>
<organism evidence="11">
    <name type="scientific">Phallusia mammillata</name>
    <dbReference type="NCBI Taxonomy" id="59560"/>
    <lineage>
        <taxon>Eukaryota</taxon>
        <taxon>Metazoa</taxon>
        <taxon>Chordata</taxon>
        <taxon>Tunicata</taxon>
        <taxon>Ascidiacea</taxon>
        <taxon>Phlebobranchia</taxon>
        <taxon>Ascidiidae</taxon>
        <taxon>Phallusia</taxon>
    </lineage>
</organism>
<dbReference type="SUPFAM" id="SSF57903">
    <property type="entry name" value="FYVE/PHD zinc finger"/>
    <property type="match status" value="1"/>
</dbReference>
<dbReference type="InterPro" id="IPR011011">
    <property type="entry name" value="Znf_FYVE_PHD"/>
</dbReference>
<feature type="compositionally biased region" description="Low complexity" evidence="9">
    <location>
        <begin position="16"/>
        <end position="27"/>
    </location>
</feature>
<evidence type="ECO:0000256" key="7">
    <source>
        <dbReference type="ARBA" id="ARBA00037400"/>
    </source>
</evidence>
<dbReference type="Gene3D" id="3.30.40.10">
    <property type="entry name" value="Zinc/RING finger domain, C3HC4 (zinc finger)"/>
    <property type="match status" value="1"/>
</dbReference>
<feature type="compositionally biased region" description="Basic and acidic residues" evidence="9">
    <location>
        <begin position="1"/>
        <end position="11"/>
    </location>
</feature>
<dbReference type="CDD" id="cd15551">
    <property type="entry name" value="PHD_PYGO"/>
    <property type="match status" value="1"/>
</dbReference>
<evidence type="ECO:0000256" key="9">
    <source>
        <dbReference type="SAM" id="MobiDB-lite"/>
    </source>
</evidence>
<dbReference type="AlphaFoldDB" id="A0A6F9DQT2"/>
<dbReference type="InterPro" id="IPR019786">
    <property type="entry name" value="Zinc_finger_PHD-type_CS"/>
</dbReference>
<reference evidence="11" key="1">
    <citation type="submission" date="2020-04" db="EMBL/GenBank/DDBJ databases">
        <authorList>
            <person name="Neveu A P."/>
        </authorList>
    </citation>
    <scope>NUCLEOTIDE SEQUENCE</scope>
    <source>
        <tissue evidence="11">Whole embryo</tissue>
    </source>
</reference>
<feature type="region of interest" description="Disordered" evidence="9">
    <location>
        <begin position="1"/>
        <end position="61"/>
    </location>
</feature>
<feature type="domain" description="PHD-type" evidence="10">
    <location>
        <begin position="287"/>
        <end position="345"/>
    </location>
</feature>
<dbReference type="EMBL" id="LR789474">
    <property type="protein sequence ID" value="CAB3265336.1"/>
    <property type="molecule type" value="mRNA"/>
</dbReference>
<dbReference type="PROSITE" id="PS01359">
    <property type="entry name" value="ZF_PHD_1"/>
    <property type="match status" value="1"/>
</dbReference>
<dbReference type="PROSITE" id="PS50016">
    <property type="entry name" value="ZF_PHD_2"/>
    <property type="match status" value="1"/>
</dbReference>
<dbReference type="GO" id="GO:0016055">
    <property type="term" value="P:Wnt signaling pathway"/>
    <property type="evidence" value="ECO:0007669"/>
    <property type="project" value="UniProtKB-KW"/>
</dbReference>
<dbReference type="InterPro" id="IPR052475">
    <property type="entry name" value="Wnt_Signal_Transd_Protein"/>
</dbReference>
<sequence length="365" mass="39122">MPKKKESQESKKARKTSATSKDTSTTSPGAGDIVPPPNPSATHLVASNPFDDPPQNSMKMGPGFFPNQPMVRLQAPGGGMGSPYPGFPGRPELHGMRYPGPGGPVGPGWNVPMHSNNGMSTHPGYHHNMTPNPNMPNNGYMNRPPYGPGMPPFRASPRMHMNSVRPGMGPLGSPGPDSVMMDNQSMGPGMMSGGNHGHMLQNTGQMKALTRPPAQLPSPSTSGRKTSTSSSKTEGKSPKSSEPSSKSRKKSEKKPSAESKKAEAEKAASQESMDHNVVPHSIPPVLPQKCKSCSNDIASTDDVIRCLASCRQWYHRTCVGLTEAAYSHLKSEELAIWACDVCLQNKEIFSVQPRHQLFDHLTSAA</sequence>
<dbReference type="SMART" id="SM00249">
    <property type="entry name" value="PHD"/>
    <property type="match status" value="1"/>
</dbReference>
<evidence type="ECO:0000256" key="1">
    <source>
        <dbReference type="ARBA" id="ARBA00004123"/>
    </source>
</evidence>
<dbReference type="GO" id="GO:0008270">
    <property type="term" value="F:zinc ion binding"/>
    <property type="evidence" value="ECO:0007669"/>
    <property type="project" value="UniProtKB-KW"/>
</dbReference>
<dbReference type="PANTHER" id="PTHR23194">
    <property type="entry name" value="PYGOPUS"/>
    <property type="match status" value="1"/>
</dbReference>